<evidence type="ECO:0000256" key="1">
    <source>
        <dbReference type="ARBA" id="ARBA00004953"/>
    </source>
</evidence>
<dbReference type="PANTHER" id="PTHR36925">
    <property type="entry name" value="COBALT-PRECORRIN-6A REDUCTASE"/>
    <property type="match status" value="1"/>
</dbReference>
<dbReference type="KEGG" id="lrug:AB8B22_00130"/>
<sequence length="255" mass="28977">MIWIIGGTKDGRDILEKLVSVKNKKDILVSTATSYGGELLKKYTLDSKKNIQVICKKLDEEQMEKVITEKNINLIIDASHPYAANVSRSILKVTKKLGTKYLRFEREMLDYGDENVFKFETLSQMNEFISKYENKNILSTLGSNNLEEIKAMSKKNNLFVRILPTTASIQKAENLGYLPKNIIAIQGPVDKNLNLAMLKSFKIDFLITKESGKTGGEKEKIDACKEFGTAVLVLKRPFVNYRNVYSDIDKLINHI</sequence>
<evidence type="ECO:0000313" key="4">
    <source>
        <dbReference type="EMBL" id="XDU66850.1"/>
    </source>
</evidence>
<keyword evidence="3 4" id="KW-0560">Oxidoreductase</keyword>
<accession>A0AB39VGM2</accession>
<organism evidence="4">
    <name type="scientific">Leptotrichia rugosa</name>
    <dbReference type="NCBI Taxonomy" id="3239302"/>
    <lineage>
        <taxon>Bacteria</taxon>
        <taxon>Fusobacteriati</taxon>
        <taxon>Fusobacteriota</taxon>
        <taxon>Fusobacteriia</taxon>
        <taxon>Fusobacteriales</taxon>
        <taxon>Leptotrichiaceae</taxon>
        <taxon>Leptotrichia</taxon>
    </lineage>
</organism>
<reference evidence="4" key="1">
    <citation type="submission" date="2024-07" db="EMBL/GenBank/DDBJ databases">
        <authorList>
            <person name="Li X.-J."/>
            <person name="Wang X."/>
        </authorList>
    </citation>
    <scope>NUCLEOTIDE SEQUENCE</scope>
    <source>
        <strain evidence="4">HSP-334</strain>
    </source>
</reference>
<keyword evidence="2" id="KW-0169">Cobalamin biosynthesis</keyword>
<comment type="pathway">
    <text evidence="1">Cofactor biosynthesis; adenosylcobalamin biosynthesis.</text>
</comment>
<dbReference type="NCBIfam" id="TIGR00715">
    <property type="entry name" value="precor6x_red"/>
    <property type="match status" value="1"/>
</dbReference>
<dbReference type="AlphaFoldDB" id="A0AB39VGM2"/>
<dbReference type="Pfam" id="PF02571">
    <property type="entry name" value="CbiJ"/>
    <property type="match status" value="1"/>
</dbReference>
<proteinExistence type="predicted"/>
<gene>
    <name evidence="4" type="ORF">AB8B22_00130</name>
</gene>
<dbReference type="GO" id="GO:0009236">
    <property type="term" value="P:cobalamin biosynthetic process"/>
    <property type="evidence" value="ECO:0007669"/>
    <property type="project" value="UniProtKB-KW"/>
</dbReference>
<dbReference type="RefSeq" id="WP_369711102.1">
    <property type="nucleotide sequence ID" value="NZ_CP165644.1"/>
</dbReference>
<dbReference type="InterPro" id="IPR003723">
    <property type="entry name" value="Precorrin-6x_reduct"/>
</dbReference>
<evidence type="ECO:0000256" key="3">
    <source>
        <dbReference type="ARBA" id="ARBA00023002"/>
    </source>
</evidence>
<dbReference type="PROSITE" id="PS51014">
    <property type="entry name" value="COBK_CBIJ"/>
    <property type="match status" value="1"/>
</dbReference>
<dbReference type="GO" id="GO:0016994">
    <property type="term" value="F:precorrin-6A reductase activity"/>
    <property type="evidence" value="ECO:0007669"/>
    <property type="project" value="InterPro"/>
</dbReference>
<dbReference type="EMBL" id="CP165644">
    <property type="protein sequence ID" value="XDU66850.1"/>
    <property type="molecule type" value="Genomic_DNA"/>
</dbReference>
<protein>
    <submittedName>
        <fullName evidence="4">Cobalt-precorrin-6A reductase</fullName>
        <ecNumber evidence="4">1.3.1.106</ecNumber>
    </submittedName>
</protein>
<dbReference type="NCBIfam" id="NF005970">
    <property type="entry name" value="PRK08057.1-4"/>
    <property type="match status" value="1"/>
</dbReference>
<dbReference type="EC" id="1.3.1.106" evidence="4"/>
<name>A0AB39VGM2_9FUSO</name>
<evidence type="ECO:0000256" key="2">
    <source>
        <dbReference type="ARBA" id="ARBA00022573"/>
    </source>
</evidence>
<dbReference type="PANTHER" id="PTHR36925:SF1">
    <property type="entry name" value="COBALT-PRECORRIN-6A REDUCTASE"/>
    <property type="match status" value="1"/>
</dbReference>